<dbReference type="InterPro" id="IPR058593">
    <property type="entry name" value="ARB_07466-like_C"/>
</dbReference>
<keyword evidence="2" id="KW-1133">Transmembrane helix</keyword>
<dbReference type="Pfam" id="PF26571">
    <property type="entry name" value="VldE"/>
    <property type="match status" value="1"/>
</dbReference>
<gene>
    <name evidence="4" type="ORF">GRQ65_15075</name>
</gene>
<dbReference type="EMBL" id="WUEK01000009">
    <property type="protein sequence ID" value="MXG90871.1"/>
    <property type="molecule type" value="Genomic_DNA"/>
</dbReference>
<feature type="region of interest" description="Disordered" evidence="1">
    <location>
        <begin position="72"/>
        <end position="109"/>
    </location>
</feature>
<dbReference type="AlphaFoldDB" id="A0A6L7F1Q2"/>
<feature type="transmembrane region" description="Helical" evidence="2">
    <location>
        <begin position="21"/>
        <end position="41"/>
    </location>
</feature>
<evidence type="ECO:0000256" key="2">
    <source>
        <dbReference type="SAM" id="Phobius"/>
    </source>
</evidence>
<keyword evidence="5" id="KW-1185">Reference proteome</keyword>
<sequence length="317" mass="33185">MGEHRHKRDTEARRKPQAMAVIAPLAVLATAAAVTVGVVAVDPAGSGLVPLSAAPAAVGSVAGAVDSGAADAATSEDASGEPTAVSSEDAAAAEARSSDPVTRAESRMKMRTPQTYAPRFMSKEATQAAVEAASQKRWTTSDLNLWTQPGARAKQVGELDEGTKVLITGREIWGRTEVVVKGESRWVTDGYLSHDEPPKLGGDCTNGTSVPSGVSPSIVAVHEAVCSNFPDISVYGTLRGGGGDHPLGKAVDIMVSGSEGWQVAEFVRANYAALGVSYVIYSQKIWSVERSGEGWRGMENRGSITANHFDHVHVSVY</sequence>
<evidence type="ECO:0000256" key="1">
    <source>
        <dbReference type="SAM" id="MobiDB-lite"/>
    </source>
</evidence>
<name>A0A6L7F1Q2_9ACTN</name>
<evidence type="ECO:0000313" key="4">
    <source>
        <dbReference type="EMBL" id="MXG90871.1"/>
    </source>
</evidence>
<feature type="domain" description="ARB-07466-like C-terminal" evidence="3">
    <location>
        <begin position="212"/>
        <end position="309"/>
    </location>
</feature>
<protein>
    <recommendedName>
        <fullName evidence="3">ARB-07466-like C-terminal domain-containing protein</fullName>
    </recommendedName>
</protein>
<evidence type="ECO:0000259" key="3">
    <source>
        <dbReference type="Pfam" id="PF26571"/>
    </source>
</evidence>
<accession>A0A6L7F1Q2</accession>
<feature type="compositionally biased region" description="Low complexity" evidence="1">
    <location>
        <begin position="84"/>
        <end position="99"/>
    </location>
</feature>
<keyword evidence="2" id="KW-0472">Membrane</keyword>
<dbReference type="RefSeq" id="WP_237448322.1">
    <property type="nucleotide sequence ID" value="NZ_WUEK01000009.1"/>
</dbReference>
<evidence type="ECO:0000313" key="5">
    <source>
        <dbReference type="Proteomes" id="UP000473325"/>
    </source>
</evidence>
<proteinExistence type="predicted"/>
<dbReference type="Proteomes" id="UP000473325">
    <property type="component" value="Unassembled WGS sequence"/>
</dbReference>
<organism evidence="4 5">
    <name type="scientific">Nocardioides flavescens</name>
    <dbReference type="NCBI Taxonomy" id="2691959"/>
    <lineage>
        <taxon>Bacteria</taxon>
        <taxon>Bacillati</taxon>
        <taxon>Actinomycetota</taxon>
        <taxon>Actinomycetes</taxon>
        <taxon>Propionibacteriales</taxon>
        <taxon>Nocardioidaceae</taxon>
        <taxon>Nocardioides</taxon>
    </lineage>
</organism>
<comment type="caution">
    <text evidence="4">The sequence shown here is derived from an EMBL/GenBank/DDBJ whole genome shotgun (WGS) entry which is preliminary data.</text>
</comment>
<keyword evidence="2" id="KW-0812">Transmembrane</keyword>
<reference evidence="4 5" key="1">
    <citation type="submission" date="2019-12" db="EMBL/GenBank/DDBJ databases">
        <authorList>
            <person name="Kun Z."/>
        </authorList>
    </citation>
    <scope>NUCLEOTIDE SEQUENCE [LARGE SCALE GENOMIC DNA]</scope>
    <source>
        <strain evidence="4 5">YIM 123512</strain>
    </source>
</reference>